<keyword evidence="2 4" id="KW-0862">Zinc</keyword>
<name>A0A0A1SUJ6_9HYPO</name>
<dbReference type="InterPro" id="IPR011032">
    <property type="entry name" value="GroES-like_sf"/>
</dbReference>
<dbReference type="CDD" id="cd08231">
    <property type="entry name" value="MDR_TM0436_like"/>
    <property type="match status" value="1"/>
</dbReference>
<accession>A0A0A1SUJ6</accession>
<dbReference type="InterPro" id="IPR020843">
    <property type="entry name" value="ER"/>
</dbReference>
<dbReference type="InterPro" id="IPR036291">
    <property type="entry name" value="NAD(P)-bd_dom_sf"/>
</dbReference>
<comment type="similarity">
    <text evidence="4">Belongs to the zinc-containing alcohol dehydrogenase family.</text>
</comment>
<organism evidence="6 7">
    <name type="scientific">[Torrubiella] hemipterigena</name>
    <dbReference type="NCBI Taxonomy" id="1531966"/>
    <lineage>
        <taxon>Eukaryota</taxon>
        <taxon>Fungi</taxon>
        <taxon>Dikarya</taxon>
        <taxon>Ascomycota</taxon>
        <taxon>Pezizomycotina</taxon>
        <taxon>Sordariomycetes</taxon>
        <taxon>Hypocreomycetidae</taxon>
        <taxon>Hypocreales</taxon>
        <taxon>Clavicipitaceae</taxon>
        <taxon>Clavicipitaceae incertae sedis</taxon>
        <taxon>'Torrubiella' clade</taxon>
    </lineage>
</organism>
<dbReference type="EMBL" id="CDHN01000001">
    <property type="protein sequence ID" value="CEJ81906.1"/>
    <property type="molecule type" value="Genomic_DNA"/>
</dbReference>
<evidence type="ECO:0000256" key="3">
    <source>
        <dbReference type="ARBA" id="ARBA00023002"/>
    </source>
</evidence>
<dbReference type="Proteomes" id="UP000039046">
    <property type="component" value="Unassembled WGS sequence"/>
</dbReference>
<dbReference type="PANTHER" id="PTHR43401">
    <property type="entry name" value="L-THREONINE 3-DEHYDROGENASE"/>
    <property type="match status" value="1"/>
</dbReference>
<dbReference type="Pfam" id="PF08240">
    <property type="entry name" value="ADH_N"/>
    <property type="match status" value="1"/>
</dbReference>
<dbReference type="STRING" id="1531966.A0A0A1SUJ6"/>
<evidence type="ECO:0000259" key="5">
    <source>
        <dbReference type="SMART" id="SM00829"/>
    </source>
</evidence>
<dbReference type="SUPFAM" id="SSF51735">
    <property type="entry name" value="NAD(P)-binding Rossmann-fold domains"/>
    <property type="match status" value="1"/>
</dbReference>
<dbReference type="SMART" id="SM00829">
    <property type="entry name" value="PKS_ER"/>
    <property type="match status" value="1"/>
</dbReference>
<dbReference type="AlphaFoldDB" id="A0A0A1SUJ6"/>
<dbReference type="SUPFAM" id="SSF50129">
    <property type="entry name" value="GroES-like"/>
    <property type="match status" value="1"/>
</dbReference>
<comment type="cofactor">
    <cofactor evidence="4">
        <name>Zn(2+)</name>
        <dbReference type="ChEBI" id="CHEBI:29105"/>
    </cofactor>
</comment>
<evidence type="ECO:0000256" key="2">
    <source>
        <dbReference type="ARBA" id="ARBA00022833"/>
    </source>
</evidence>
<dbReference type="PROSITE" id="PS00059">
    <property type="entry name" value="ADH_ZINC"/>
    <property type="match status" value="1"/>
</dbReference>
<proteinExistence type="inferred from homology"/>
<dbReference type="OrthoDB" id="256333at2759"/>
<evidence type="ECO:0000256" key="1">
    <source>
        <dbReference type="ARBA" id="ARBA00022723"/>
    </source>
</evidence>
<keyword evidence="3" id="KW-0560">Oxidoreductase</keyword>
<evidence type="ECO:0000313" key="7">
    <source>
        <dbReference type="Proteomes" id="UP000039046"/>
    </source>
</evidence>
<dbReference type="Gene3D" id="3.40.50.720">
    <property type="entry name" value="NAD(P)-binding Rossmann-like Domain"/>
    <property type="match status" value="1"/>
</dbReference>
<feature type="domain" description="Enoyl reductase (ER)" evidence="5">
    <location>
        <begin position="14"/>
        <end position="365"/>
    </location>
</feature>
<evidence type="ECO:0000256" key="4">
    <source>
        <dbReference type="RuleBase" id="RU361277"/>
    </source>
</evidence>
<sequence length="373" mass="40023">MAQVLRSQAAVLVAPNQNLAIQERDVPSAGKGCVNIQVVRAGVCGTDPHLWRGDLPVPEPVVLGHEGVGKILELGEGVTKDHAGQDIAVGDAVYWNPIRPCNACYDCTISQDMTACENGTFWSPASNPQVWASYTQIATLLPNNSFYKIDDTVPLDAYIALGCALPTMLQAEHNLGGIKTGSKVVVQGAGPVGLAAIMLSKLAGAETIICIEANAARLDRARDFGAKHLINMTEPDLSTSTSRRSKIWEWIQTRGADLVIECSGNAAAFEEGVELLGRSGQYLVVGTWAGSTKVNISPFDIVRKALKITGSTYCSPWCYYKAAKLVAAHHTQFPLTRTVTHRYALQDAQHALEDVAQGKVGKAVIYPQGLQDE</sequence>
<keyword evidence="1 4" id="KW-0479">Metal-binding</keyword>
<dbReference type="Gene3D" id="3.90.180.10">
    <property type="entry name" value="Medium-chain alcohol dehydrogenases, catalytic domain"/>
    <property type="match status" value="1"/>
</dbReference>
<dbReference type="Pfam" id="PF00107">
    <property type="entry name" value="ADH_zinc_N"/>
    <property type="match status" value="1"/>
</dbReference>
<dbReference type="GO" id="GO:0008270">
    <property type="term" value="F:zinc ion binding"/>
    <property type="evidence" value="ECO:0007669"/>
    <property type="project" value="InterPro"/>
</dbReference>
<dbReference type="InterPro" id="IPR013154">
    <property type="entry name" value="ADH-like_N"/>
</dbReference>
<evidence type="ECO:0000313" key="6">
    <source>
        <dbReference type="EMBL" id="CEJ81906.1"/>
    </source>
</evidence>
<dbReference type="GO" id="GO:0016491">
    <property type="term" value="F:oxidoreductase activity"/>
    <property type="evidence" value="ECO:0007669"/>
    <property type="project" value="UniProtKB-KW"/>
</dbReference>
<dbReference type="HOGENOM" id="CLU_026673_11_0_1"/>
<dbReference type="InterPro" id="IPR050129">
    <property type="entry name" value="Zn_alcohol_dh"/>
</dbReference>
<dbReference type="InterPro" id="IPR013149">
    <property type="entry name" value="ADH-like_C"/>
</dbReference>
<dbReference type="InterPro" id="IPR002328">
    <property type="entry name" value="ADH_Zn_CS"/>
</dbReference>
<reference evidence="6 7" key="1">
    <citation type="journal article" date="2015" name="Genome Announc.">
        <title>Draft Genome Sequence and Gene Annotation of the Entomopathogenic Fungus Verticillium hemipterigenum.</title>
        <authorList>
            <person name="Horn F."/>
            <person name="Habel A."/>
            <person name="Scharf D.H."/>
            <person name="Dworschak J."/>
            <person name="Brakhage A.A."/>
            <person name="Guthke R."/>
            <person name="Hertweck C."/>
            <person name="Linde J."/>
        </authorList>
    </citation>
    <scope>NUCLEOTIDE SEQUENCE [LARGE SCALE GENOMIC DNA]</scope>
</reference>
<keyword evidence="7" id="KW-1185">Reference proteome</keyword>
<protein>
    <recommendedName>
        <fullName evidence="5">Enoyl reductase (ER) domain-containing protein</fullName>
    </recommendedName>
</protein>
<gene>
    <name evidence="6" type="ORF">VHEMI02005</name>
</gene>